<dbReference type="STRING" id="582515.KR51_00030060"/>
<dbReference type="RefSeq" id="WP_022608610.1">
    <property type="nucleotide sequence ID" value="NZ_ASSJ01000076.1"/>
</dbReference>
<dbReference type="InterPro" id="IPR010802">
    <property type="entry name" value="DUF1400"/>
</dbReference>
<proteinExistence type="predicted"/>
<evidence type="ECO:0000313" key="6">
    <source>
        <dbReference type="EMBL" id="ERN40464.1"/>
    </source>
</evidence>
<feature type="chain" id="PRO_5004658949" evidence="4">
    <location>
        <begin position="38"/>
        <end position="564"/>
    </location>
</feature>
<accession>U5DIP5</accession>
<dbReference type="EMBL" id="ASSJ01000076">
    <property type="protein sequence ID" value="ERN40464.1"/>
    <property type="molecule type" value="Genomic_DNA"/>
</dbReference>
<evidence type="ECO:0000256" key="1">
    <source>
        <dbReference type="ARBA" id="ARBA00022801"/>
    </source>
</evidence>
<dbReference type="Pfam" id="PF07176">
    <property type="entry name" value="DUF1400"/>
    <property type="match status" value="1"/>
</dbReference>
<dbReference type="AlphaFoldDB" id="U5DIP5"/>
<dbReference type="GO" id="GO:0016042">
    <property type="term" value="P:lipid catabolic process"/>
    <property type="evidence" value="ECO:0007669"/>
    <property type="project" value="UniProtKB-KW"/>
</dbReference>
<evidence type="ECO:0000256" key="4">
    <source>
        <dbReference type="SAM" id="SignalP"/>
    </source>
</evidence>
<dbReference type="Gene3D" id="3.40.50.1820">
    <property type="entry name" value="alpha/beta hydrolase"/>
    <property type="match status" value="1"/>
</dbReference>
<dbReference type="PANTHER" id="PTHR10272:SF13">
    <property type="entry name" value="POLY(ETHYLENE TEREPHTHALATE) HYDROLASE"/>
    <property type="match status" value="1"/>
</dbReference>
<dbReference type="PATRIC" id="fig|582515.4.peg.3381"/>
<dbReference type="eggNOG" id="COG4188">
    <property type="taxonomic scope" value="Bacteria"/>
</dbReference>
<comment type="caution">
    <text evidence="6">The sequence shown here is derived from an EMBL/GenBank/DDBJ whole genome shotgun (WGS) entry which is preliminary data.</text>
</comment>
<dbReference type="Proteomes" id="UP000016960">
    <property type="component" value="Unassembled WGS sequence"/>
</dbReference>
<evidence type="ECO:0000256" key="2">
    <source>
        <dbReference type="ARBA" id="ARBA00022963"/>
    </source>
</evidence>
<dbReference type="PANTHER" id="PTHR10272">
    <property type="entry name" value="PLATELET-ACTIVATING FACTOR ACETYLHYDROLASE"/>
    <property type="match status" value="1"/>
</dbReference>
<feature type="signal peptide" evidence="4">
    <location>
        <begin position="1"/>
        <end position="37"/>
    </location>
</feature>
<sequence length="564" mass="61586">MSVNRNSWKLGQLMQRMGAGAIAALSVTFSTATPAHAAEEIRVFYGLLGISLQIDSLERYAETGEIDRQLGFYLSRVDEEKQGLFRLALTETRDDLDPLPLYRFFNTPTGEALLTQVGTLVNIPGGINGIHALRAAIVGAALSDEGLTLLNALRRFPTDIEIDAKGLFKAADRVELLAKGTEFAVNVMRDLSQAEAAAGPSVDFDTLPDIRQDGDRGVVADKVVLRDESRDREFYVLTYRPQRWRNGETPVVVMSHGLASNPESFDRHARFLASHGYFVAVPQHPGSDSIQAQALLGGYSRVVYELNEFIDRPADVSFVLDELERRNASEFGGRLNLERVAAFGHSFGGYTVLALGGATINFDQLDIDCGPSFGPNVSLLLQCRALDLPREEYDFRDPRIAAVAALNPVMGVILGRTGLEKVQTPVVIFSGSYDPATPAALEQISTFSFFPETVPSYLGLIEGQAHVDLSEVDAGVAEAIEAAPFVTLPSPDLLDNYTHSMSLAFLEVHLLDNQGFLSYLSSAYATYISQSPKKLLWISDASAAALDEATVHFQEEFGTIQNEQ</sequence>
<keyword evidence="2" id="KW-0442">Lipid degradation</keyword>
<dbReference type="InterPro" id="IPR029058">
    <property type="entry name" value="AB_hydrolase_fold"/>
</dbReference>
<feature type="domain" description="DUF1400" evidence="5">
    <location>
        <begin position="37"/>
        <end position="163"/>
    </location>
</feature>
<name>U5DIP5_9CHRO</name>
<evidence type="ECO:0000313" key="7">
    <source>
        <dbReference type="Proteomes" id="UP000016960"/>
    </source>
</evidence>
<keyword evidence="7" id="KW-1185">Reference proteome</keyword>
<protein>
    <submittedName>
        <fullName evidence="6">Putative dienelactone hydrolase</fullName>
    </submittedName>
</protein>
<organism evidence="6 7">
    <name type="scientific">Rubidibacter lacunae KORDI 51-2</name>
    <dbReference type="NCBI Taxonomy" id="582515"/>
    <lineage>
        <taxon>Bacteria</taxon>
        <taxon>Bacillati</taxon>
        <taxon>Cyanobacteriota</taxon>
        <taxon>Cyanophyceae</taxon>
        <taxon>Oscillatoriophycideae</taxon>
        <taxon>Chroococcales</taxon>
        <taxon>Aphanothecaceae</taxon>
        <taxon>Rubidibacter</taxon>
    </lineage>
</organism>
<evidence type="ECO:0000256" key="3">
    <source>
        <dbReference type="ARBA" id="ARBA00023098"/>
    </source>
</evidence>
<dbReference type="GO" id="GO:0003847">
    <property type="term" value="F:1-alkyl-2-acetylglycerophosphocholine esterase activity"/>
    <property type="evidence" value="ECO:0007669"/>
    <property type="project" value="TreeGrafter"/>
</dbReference>
<keyword evidence="3" id="KW-0443">Lipid metabolism</keyword>
<keyword evidence="4" id="KW-0732">Signal</keyword>
<gene>
    <name evidence="6" type="ORF">KR51_00030060</name>
</gene>
<reference evidence="6 7" key="1">
    <citation type="submission" date="2013-05" db="EMBL/GenBank/DDBJ databases">
        <title>Draft genome sequence of Rubidibacter lacunae KORDI 51-2.</title>
        <authorList>
            <person name="Choi D.H."/>
            <person name="Noh J.H."/>
            <person name="Kwon K.-K."/>
            <person name="Lee J.-H."/>
            <person name="Ryu J.-Y."/>
        </authorList>
    </citation>
    <scope>NUCLEOTIDE SEQUENCE [LARGE SCALE GENOMIC DNA]</scope>
    <source>
        <strain evidence="6 7">KORDI 51-2</strain>
    </source>
</reference>
<dbReference type="SUPFAM" id="SSF53474">
    <property type="entry name" value="alpha/beta-Hydrolases"/>
    <property type="match status" value="1"/>
</dbReference>
<keyword evidence="1 6" id="KW-0378">Hydrolase</keyword>
<dbReference type="InParanoid" id="U5DIP5"/>
<evidence type="ECO:0000259" key="5">
    <source>
        <dbReference type="Pfam" id="PF07176"/>
    </source>
</evidence>